<keyword evidence="1" id="KW-0378">Hydrolase</keyword>
<keyword evidence="5" id="KW-1185">Reference proteome</keyword>
<dbReference type="Gene3D" id="3.40.50.1820">
    <property type="entry name" value="alpha/beta hydrolase"/>
    <property type="match status" value="1"/>
</dbReference>
<organism evidence="4 5">
    <name type="scientific">Microthyrium microscopicum</name>
    <dbReference type="NCBI Taxonomy" id="703497"/>
    <lineage>
        <taxon>Eukaryota</taxon>
        <taxon>Fungi</taxon>
        <taxon>Dikarya</taxon>
        <taxon>Ascomycota</taxon>
        <taxon>Pezizomycotina</taxon>
        <taxon>Dothideomycetes</taxon>
        <taxon>Dothideomycetes incertae sedis</taxon>
        <taxon>Microthyriales</taxon>
        <taxon>Microthyriaceae</taxon>
        <taxon>Microthyrium</taxon>
    </lineage>
</organism>
<evidence type="ECO:0000313" key="4">
    <source>
        <dbReference type="EMBL" id="KAF2666133.1"/>
    </source>
</evidence>
<dbReference type="OrthoDB" id="2586582at2759"/>
<sequence length="221" mass="23266">MRIDNIIISIAGLTGVAAAAACSPVHLIVARASGESPGEGISRTVSAAVKKVIPETTSDPVVYPAKMPYTNSMAKGTAELQRMIAAYTTQCPTTKIALIGYSQGASVVIDAMCGGGGNPEIGPHTEGLSKEQGRNVKVMTVFGDPRFVAGMPYNVGTNNRTNGLYARAKKDAECPNFKDIIKSWCDTGDNRCASGSSPSVHSSYLNRYQKAAVDFIVSMVK</sequence>
<dbReference type="PANTHER" id="PTHR33630">
    <property type="entry name" value="CUTINASE RV1984C-RELATED-RELATED"/>
    <property type="match status" value="1"/>
</dbReference>
<evidence type="ECO:0000313" key="5">
    <source>
        <dbReference type="Proteomes" id="UP000799302"/>
    </source>
</evidence>
<dbReference type="SMART" id="SM01110">
    <property type="entry name" value="Cutinase"/>
    <property type="match status" value="1"/>
</dbReference>
<protein>
    <submittedName>
        <fullName evidence="4">Carbohydrate esterase family 5 protein</fullName>
    </submittedName>
</protein>
<evidence type="ECO:0000256" key="2">
    <source>
        <dbReference type="ARBA" id="ARBA00023157"/>
    </source>
</evidence>
<dbReference type="InterPro" id="IPR029058">
    <property type="entry name" value="AB_hydrolase_fold"/>
</dbReference>
<accession>A0A6A6U4C3</accession>
<gene>
    <name evidence="4" type="ORF">BT63DRAFT_458496</name>
</gene>
<dbReference type="SUPFAM" id="SSF53474">
    <property type="entry name" value="alpha/beta-Hydrolases"/>
    <property type="match status" value="1"/>
</dbReference>
<dbReference type="AlphaFoldDB" id="A0A6A6U4C3"/>
<evidence type="ECO:0000256" key="3">
    <source>
        <dbReference type="SAM" id="SignalP"/>
    </source>
</evidence>
<feature type="chain" id="PRO_5025557318" evidence="3">
    <location>
        <begin position="20"/>
        <end position="221"/>
    </location>
</feature>
<dbReference type="InterPro" id="IPR000675">
    <property type="entry name" value="Cutinase/axe"/>
</dbReference>
<feature type="signal peptide" evidence="3">
    <location>
        <begin position="1"/>
        <end position="19"/>
    </location>
</feature>
<keyword evidence="2" id="KW-1015">Disulfide bond</keyword>
<keyword evidence="3" id="KW-0732">Signal</keyword>
<dbReference type="PANTHER" id="PTHR33630:SF9">
    <property type="entry name" value="CUTINASE 4"/>
    <property type="match status" value="1"/>
</dbReference>
<dbReference type="Proteomes" id="UP000799302">
    <property type="component" value="Unassembled WGS sequence"/>
</dbReference>
<name>A0A6A6U4C3_9PEZI</name>
<dbReference type="PROSITE" id="PS51257">
    <property type="entry name" value="PROKAR_LIPOPROTEIN"/>
    <property type="match status" value="1"/>
</dbReference>
<reference evidence="4" key="1">
    <citation type="journal article" date="2020" name="Stud. Mycol.">
        <title>101 Dothideomycetes genomes: a test case for predicting lifestyles and emergence of pathogens.</title>
        <authorList>
            <person name="Haridas S."/>
            <person name="Albert R."/>
            <person name="Binder M."/>
            <person name="Bloem J."/>
            <person name="Labutti K."/>
            <person name="Salamov A."/>
            <person name="Andreopoulos B."/>
            <person name="Baker S."/>
            <person name="Barry K."/>
            <person name="Bills G."/>
            <person name="Bluhm B."/>
            <person name="Cannon C."/>
            <person name="Castanera R."/>
            <person name="Culley D."/>
            <person name="Daum C."/>
            <person name="Ezra D."/>
            <person name="Gonzalez J."/>
            <person name="Henrissat B."/>
            <person name="Kuo A."/>
            <person name="Liang C."/>
            <person name="Lipzen A."/>
            <person name="Lutzoni F."/>
            <person name="Magnuson J."/>
            <person name="Mondo S."/>
            <person name="Nolan M."/>
            <person name="Ohm R."/>
            <person name="Pangilinan J."/>
            <person name="Park H.-J."/>
            <person name="Ramirez L."/>
            <person name="Alfaro M."/>
            <person name="Sun H."/>
            <person name="Tritt A."/>
            <person name="Yoshinaga Y."/>
            <person name="Zwiers L.-H."/>
            <person name="Turgeon B."/>
            <person name="Goodwin S."/>
            <person name="Spatafora J."/>
            <person name="Crous P."/>
            <person name="Grigoriev I."/>
        </authorList>
    </citation>
    <scope>NUCLEOTIDE SEQUENCE</scope>
    <source>
        <strain evidence="4">CBS 115976</strain>
    </source>
</reference>
<proteinExistence type="predicted"/>
<dbReference type="EMBL" id="MU004239">
    <property type="protein sequence ID" value="KAF2666133.1"/>
    <property type="molecule type" value="Genomic_DNA"/>
</dbReference>
<dbReference type="GO" id="GO:0052689">
    <property type="term" value="F:carboxylic ester hydrolase activity"/>
    <property type="evidence" value="ECO:0007669"/>
    <property type="project" value="UniProtKB-ARBA"/>
</dbReference>
<evidence type="ECO:0000256" key="1">
    <source>
        <dbReference type="ARBA" id="ARBA00022801"/>
    </source>
</evidence>
<dbReference type="Pfam" id="PF01083">
    <property type="entry name" value="Cutinase"/>
    <property type="match status" value="1"/>
</dbReference>